<keyword evidence="3 7" id="KW-0808">Transferase</keyword>
<dbReference type="RefSeq" id="WP_344756200.1">
    <property type="nucleotide sequence ID" value="NZ_BAABAE010000003.1"/>
</dbReference>
<comment type="catalytic activity">
    <reaction evidence="7">
        <text>UDP-N-acetyl-alpha-D-muramoyl-L-alanyl-gamma-D-glutamyl-meso-2,6-diaminopimeloyl-D-alanyl-D-alanine + di-trans,octa-cis-undecaprenyl phosphate = di-trans,octa-cis-undecaprenyl diphospho-N-acetyl-alpha-D-muramoyl-L-alanyl-D-glutamyl-meso-2,6-diaminopimeloyl-D-alanyl-D-alanine + UMP</text>
        <dbReference type="Rhea" id="RHEA:28386"/>
        <dbReference type="ChEBI" id="CHEBI:57865"/>
        <dbReference type="ChEBI" id="CHEBI:60392"/>
        <dbReference type="ChEBI" id="CHEBI:61386"/>
        <dbReference type="ChEBI" id="CHEBI:61387"/>
        <dbReference type="EC" id="2.7.8.13"/>
    </reaction>
</comment>
<reference evidence="10" key="1">
    <citation type="journal article" date="2019" name="Int. J. Syst. Evol. Microbiol.">
        <title>The Global Catalogue of Microorganisms (GCM) 10K type strain sequencing project: providing services to taxonomists for standard genome sequencing and annotation.</title>
        <authorList>
            <consortium name="The Broad Institute Genomics Platform"/>
            <consortium name="The Broad Institute Genome Sequencing Center for Infectious Disease"/>
            <person name="Wu L."/>
            <person name="Ma J."/>
        </authorList>
    </citation>
    <scope>NUCLEOTIDE SEQUENCE [LARGE SCALE GENOMIC DNA]</scope>
    <source>
        <strain evidence="10">JCM 16949</strain>
    </source>
</reference>
<feature type="transmembrane region" description="Helical" evidence="7">
    <location>
        <begin position="289"/>
        <end position="311"/>
    </location>
</feature>
<feature type="transmembrane region" description="Helical" evidence="7">
    <location>
        <begin position="52"/>
        <end position="72"/>
    </location>
</feature>
<dbReference type="InterPro" id="IPR018480">
    <property type="entry name" value="PNAcMuramoyl-5peptid_Trfase_CS"/>
</dbReference>
<feature type="transmembrane region" description="Helical" evidence="7">
    <location>
        <begin position="233"/>
        <end position="256"/>
    </location>
</feature>
<dbReference type="PANTHER" id="PTHR22926:SF5">
    <property type="entry name" value="PHOSPHO-N-ACETYLMURAMOYL-PENTAPEPTIDE-TRANSFERASE HOMOLOG"/>
    <property type="match status" value="1"/>
</dbReference>
<evidence type="ECO:0000256" key="3">
    <source>
        <dbReference type="ARBA" id="ARBA00022679"/>
    </source>
</evidence>
<dbReference type="InterPro" id="IPR003524">
    <property type="entry name" value="PNAcMuramoyl-5peptid_Trfase"/>
</dbReference>
<dbReference type="InterPro" id="IPR000715">
    <property type="entry name" value="Glycosyl_transferase_4"/>
</dbReference>
<dbReference type="EC" id="2.7.8.13" evidence="7 8"/>
<dbReference type="NCBIfam" id="TIGR00445">
    <property type="entry name" value="mraY"/>
    <property type="match status" value="1"/>
</dbReference>
<keyword evidence="6 7" id="KW-0472">Membrane</keyword>
<keyword evidence="10" id="KW-1185">Reference proteome</keyword>
<name>A0ABP7FNG4_9MICO</name>
<sequence length="368" mass="39262">MLALLFAAGISMVFALLLTPLFAKLFRRLGLGQFIRADTPTTHVMKRGTPSMGGVVFVTASIVGYFGGHLLGGGRPSASAMLVILMMGGLGFIGFIDDLLKVSRQNSLGLRGWYKILGTVVVGVAFALIGVNYRDSHDRSPVSTAVSFIRDLPFDFIVAFGLVAGVTALVVWIVFITVSTSNAVNLADGLDGLAAGASIFAIGSYVIIGFWQTQQSCFNPGVAAENVFKCYDVSAPFELATIAAAIVGSLIGFLWWNTSPAQIIMGDTGSFALGGALAALAILSRTELLLVLIGGLFVVVTSQVLVQRVYFKATKGRRIWRASPLHHHFEMKGWAEVTIVVRFWIISGLFVAAGVGIFYLEWLSSTAP</sequence>
<feature type="transmembrane region" description="Helical" evidence="7">
    <location>
        <begin position="263"/>
        <end position="283"/>
    </location>
</feature>
<evidence type="ECO:0000256" key="6">
    <source>
        <dbReference type="ARBA" id="ARBA00023136"/>
    </source>
</evidence>
<dbReference type="Pfam" id="PF00953">
    <property type="entry name" value="Glycos_transf_4"/>
    <property type="match status" value="1"/>
</dbReference>
<proteinExistence type="inferred from homology"/>
<accession>A0ABP7FNG4</accession>
<evidence type="ECO:0000256" key="1">
    <source>
        <dbReference type="ARBA" id="ARBA00004141"/>
    </source>
</evidence>
<keyword evidence="7" id="KW-0573">Peptidoglycan synthesis</keyword>
<comment type="pathway">
    <text evidence="7">Cell wall biogenesis; peptidoglycan biosynthesis.</text>
</comment>
<feature type="transmembrane region" description="Helical" evidence="7">
    <location>
        <begin position="6"/>
        <end position="26"/>
    </location>
</feature>
<keyword evidence="4 7" id="KW-0812">Transmembrane</keyword>
<comment type="function">
    <text evidence="7">Catalyzes the initial step of the lipid cycle reactions in the biosynthesis of the cell wall peptidoglycan: transfers peptidoglycan precursor phospho-MurNAc-pentapeptide from UDP-MurNAc-pentapeptide onto the lipid carrier undecaprenyl phosphate, yielding undecaprenyl-pyrophosphoryl-MurNAc-pentapeptide, known as lipid I.</text>
</comment>
<comment type="similarity">
    <text evidence="2 7">Belongs to the glycosyltransferase 4 family. MraY subfamily.</text>
</comment>
<dbReference type="EMBL" id="BAABAE010000003">
    <property type="protein sequence ID" value="GAA3744328.1"/>
    <property type="molecule type" value="Genomic_DNA"/>
</dbReference>
<comment type="cofactor">
    <cofactor evidence="7">
        <name>Mg(2+)</name>
        <dbReference type="ChEBI" id="CHEBI:18420"/>
    </cofactor>
</comment>
<keyword evidence="7" id="KW-0133">Cell shape</keyword>
<evidence type="ECO:0000256" key="7">
    <source>
        <dbReference type="HAMAP-Rule" id="MF_00038"/>
    </source>
</evidence>
<evidence type="ECO:0000313" key="9">
    <source>
        <dbReference type="EMBL" id="GAA3744328.1"/>
    </source>
</evidence>
<organism evidence="9 10">
    <name type="scientific">Leifsonella bigeumensis</name>
    <dbReference type="NCBI Taxonomy" id="433643"/>
    <lineage>
        <taxon>Bacteria</taxon>
        <taxon>Bacillati</taxon>
        <taxon>Actinomycetota</taxon>
        <taxon>Actinomycetes</taxon>
        <taxon>Micrococcales</taxon>
        <taxon>Microbacteriaceae</taxon>
        <taxon>Leifsonella</taxon>
    </lineage>
</organism>
<feature type="transmembrane region" description="Helical" evidence="7">
    <location>
        <begin position="112"/>
        <end position="133"/>
    </location>
</feature>
<evidence type="ECO:0000256" key="4">
    <source>
        <dbReference type="ARBA" id="ARBA00022692"/>
    </source>
</evidence>
<feature type="transmembrane region" description="Helical" evidence="7">
    <location>
        <begin position="78"/>
        <end position="100"/>
    </location>
</feature>
<keyword evidence="7" id="KW-0132">Cell division</keyword>
<dbReference type="Pfam" id="PF10555">
    <property type="entry name" value="MraY_sig1"/>
    <property type="match status" value="1"/>
</dbReference>
<dbReference type="Proteomes" id="UP001501004">
    <property type="component" value="Unassembled WGS sequence"/>
</dbReference>
<keyword evidence="7" id="KW-1003">Cell membrane</keyword>
<dbReference type="PANTHER" id="PTHR22926">
    <property type="entry name" value="PHOSPHO-N-ACETYLMURAMOYL-PENTAPEPTIDE-TRANSFERASE"/>
    <property type="match status" value="1"/>
</dbReference>
<dbReference type="CDD" id="cd06852">
    <property type="entry name" value="GT_MraY"/>
    <property type="match status" value="1"/>
</dbReference>
<protein>
    <recommendedName>
        <fullName evidence="7 8">Phospho-N-acetylmuramoyl-pentapeptide-transferase</fullName>
        <ecNumber evidence="7 8">2.7.8.13</ecNumber>
    </recommendedName>
    <alternativeName>
        <fullName evidence="7">UDP-MurNAc-pentapeptide phosphotransferase</fullName>
    </alternativeName>
</protein>
<feature type="transmembrane region" description="Helical" evidence="7">
    <location>
        <begin position="156"/>
        <end position="178"/>
    </location>
</feature>
<comment type="caution">
    <text evidence="9">The sequence shown here is derived from an EMBL/GenBank/DDBJ whole genome shotgun (WGS) entry which is preliminary data.</text>
</comment>
<feature type="transmembrane region" description="Helical" evidence="7">
    <location>
        <begin position="339"/>
        <end position="360"/>
    </location>
</feature>
<dbReference type="HAMAP" id="MF_00038">
    <property type="entry name" value="MraY"/>
    <property type="match status" value="1"/>
</dbReference>
<keyword evidence="7" id="KW-0131">Cell cycle</keyword>
<evidence type="ECO:0000256" key="8">
    <source>
        <dbReference type="NCBIfam" id="TIGR00445"/>
    </source>
</evidence>
<evidence type="ECO:0000256" key="2">
    <source>
        <dbReference type="ARBA" id="ARBA00005583"/>
    </source>
</evidence>
<keyword evidence="7" id="KW-0479">Metal-binding</keyword>
<dbReference type="PROSITE" id="PS01347">
    <property type="entry name" value="MRAY_1"/>
    <property type="match status" value="1"/>
</dbReference>
<keyword evidence="7" id="KW-0460">Magnesium</keyword>
<keyword evidence="5 7" id="KW-1133">Transmembrane helix</keyword>
<gene>
    <name evidence="7 9" type="primary">mraY</name>
    <name evidence="9" type="ORF">GCM10022239_19790</name>
</gene>
<keyword evidence="7" id="KW-0961">Cell wall biogenesis/degradation</keyword>
<feature type="transmembrane region" description="Helical" evidence="7">
    <location>
        <begin position="190"/>
        <end position="213"/>
    </location>
</feature>
<evidence type="ECO:0000313" key="10">
    <source>
        <dbReference type="Proteomes" id="UP001501004"/>
    </source>
</evidence>
<dbReference type="PROSITE" id="PS01348">
    <property type="entry name" value="MRAY_2"/>
    <property type="match status" value="1"/>
</dbReference>
<comment type="subcellular location">
    <subcellularLocation>
        <location evidence="7">Cell membrane</location>
        <topology evidence="7">Multi-pass membrane protein</topology>
    </subcellularLocation>
    <subcellularLocation>
        <location evidence="1">Membrane</location>
        <topology evidence="1">Multi-pass membrane protein</topology>
    </subcellularLocation>
</comment>
<evidence type="ECO:0000256" key="5">
    <source>
        <dbReference type="ARBA" id="ARBA00022989"/>
    </source>
</evidence>